<evidence type="ECO:0000259" key="12">
    <source>
        <dbReference type="PROSITE" id="PS50893"/>
    </source>
</evidence>
<dbReference type="EMBL" id="OV170226">
    <property type="protein sequence ID" value="CAH0727099.1"/>
    <property type="molecule type" value="Genomic_DNA"/>
</dbReference>
<evidence type="ECO:0000256" key="9">
    <source>
        <dbReference type="ARBA" id="ARBA00023136"/>
    </source>
</evidence>
<keyword evidence="8" id="KW-0496">Mitochondrion</keyword>
<feature type="transmembrane region" description="Helical" evidence="10">
    <location>
        <begin position="657"/>
        <end position="683"/>
    </location>
</feature>
<sequence length="1098" mass="122152">MASKGESNQKINPEKVPLETDQGIIESEERKWGLPLREVYKHGLSFYKDKEGKAVHLSYEDRLKLVAYTQQAAHGPLDVNSAPPLGVLDVIGRDRRAAWQALGQMSQVQAMAGFIHALDRLCPLLKPYLEAIQKDFEDKKQQELLKAEETRAHMELQNRIILEKQKQQSVKLTEEQQVQRIKDALNAQTYDQFLQYAQQQFPGNYDQQAILIRQLQDQHYQQYIQQLAVDQRLANSNLNYKESDNENENENEDCIKDCNLNDSDGGTDNKSMQTSEKNELIKYIEESREEDESDDGLPAVEEARMWTRNDIAQFKDSAKAGGGCLTVGHGETVTIRVPTHHRARCLCWEFATDSYDIGFGLFFEWSKSPTAEVTVHVSESDDDEDVDDDEDYTVLESSDPELGAERRALSQRPLVNLVIPIYRRDCHTEVYAGSHTYPGEGVYLLKFDNTYSLWRSKSLYYKVYYTQYYTSQVDAHKKNGHIEALKDNPEIASSKKINVKLKPTELKRLFSLAEPEKWTLAGAIGFLIISSSVTMAVPFSLGMVLDIIYSGTSDLVAAREKLDQLCMVLCGVFLVGGLCNFGRVYLMSISGQRMTQALRKQVFSSIMRQEPAWFSRTSTGELVNRLSADTQLVGRNLSSNVSDGLRSLFMVGAGTGMMFYMSPSLAMIGLCVVPPVSMLAVVYGRFVRGITRQLQDALAETSELAEEKISNIKTVKAFSKEEKECQAYGQRIEKLLQLAYKESLAVGSFYGLTGLAGNTIIILVLYYGGGMVATEQLTVGNLTSFLLYAAYVGISIGGLSSFYTELNKGMGAATRLWQIIDREPKIPISGGLRPKERPKGEIILENIKFSYIGEPLIKGLNLHLKPGKSIALVGRSGCGKSTIASLILRLYDPEEGRVLLDGVDVRQLDPTWLRSHIGYVSQEPVLFSGSIKDNILYGANDDYDSSQDEEEAAWAAAARAAQLAELGARGGWARGVGARGGQLSGGQKQRVAIARAILKNPKILILDEATSALDTYSEFLVDKALKEISRDRTVLTIAHRLSTIQSADEVAVIGDGAIIEKGTYNELMAKPGGYFKELIAHQMFTSSKPKNATDVQTS</sequence>
<feature type="domain" description="ACB" evidence="14">
    <location>
        <begin position="36"/>
        <end position="127"/>
    </location>
</feature>
<dbReference type="Pfam" id="PF00887">
    <property type="entry name" value="ACBP"/>
    <property type="match status" value="1"/>
</dbReference>
<keyword evidence="3" id="KW-0547">Nucleotide-binding</keyword>
<comment type="subcellular location">
    <subcellularLocation>
        <location evidence="1">Membrane</location>
        <topology evidence="1">Multi-pass membrane protein</topology>
    </subcellularLocation>
</comment>
<evidence type="ECO:0000256" key="3">
    <source>
        <dbReference type="ARBA" id="ARBA00022741"/>
    </source>
</evidence>
<keyword evidence="7 10" id="KW-1133">Transmembrane helix</keyword>
<proteinExistence type="predicted"/>
<dbReference type="Proteomes" id="UP000838878">
    <property type="component" value="Chromosome 6"/>
</dbReference>
<dbReference type="PROSITE" id="PS50929">
    <property type="entry name" value="ABC_TM1F"/>
    <property type="match status" value="1"/>
</dbReference>
<feature type="domain" description="GOLD" evidence="11">
    <location>
        <begin position="311"/>
        <end position="465"/>
    </location>
</feature>
<evidence type="ECO:0000259" key="13">
    <source>
        <dbReference type="PROSITE" id="PS50929"/>
    </source>
</evidence>
<dbReference type="Gene3D" id="1.20.80.10">
    <property type="match status" value="1"/>
</dbReference>
<dbReference type="InterPro" id="IPR000582">
    <property type="entry name" value="Acyl-CoA-binding_protein"/>
</dbReference>
<evidence type="ECO:0000256" key="2">
    <source>
        <dbReference type="ARBA" id="ARBA00022692"/>
    </source>
</evidence>
<dbReference type="SUPFAM" id="SSF101576">
    <property type="entry name" value="Supernatant protein factor (SPF), C-terminal domain"/>
    <property type="match status" value="1"/>
</dbReference>
<dbReference type="GO" id="GO:0015421">
    <property type="term" value="F:ABC-type oligopeptide transporter activity"/>
    <property type="evidence" value="ECO:0007669"/>
    <property type="project" value="TreeGrafter"/>
</dbReference>
<dbReference type="InterPro" id="IPR036640">
    <property type="entry name" value="ABC1_TM_sf"/>
</dbReference>
<dbReference type="OrthoDB" id="6500128at2759"/>
<dbReference type="Pfam" id="PF00664">
    <property type="entry name" value="ABC_membrane"/>
    <property type="match status" value="1"/>
</dbReference>
<dbReference type="GO" id="GO:0016887">
    <property type="term" value="F:ATP hydrolysis activity"/>
    <property type="evidence" value="ECO:0007669"/>
    <property type="project" value="InterPro"/>
</dbReference>
<evidence type="ECO:0000256" key="10">
    <source>
        <dbReference type="SAM" id="Phobius"/>
    </source>
</evidence>
<feature type="transmembrane region" description="Helical" evidence="10">
    <location>
        <begin position="565"/>
        <end position="586"/>
    </location>
</feature>
<dbReference type="GO" id="GO:0005524">
    <property type="term" value="F:ATP binding"/>
    <property type="evidence" value="ECO:0007669"/>
    <property type="project" value="UniProtKB-KW"/>
</dbReference>
<keyword evidence="9 10" id="KW-0472">Membrane</keyword>
<dbReference type="FunFam" id="1.20.1560.10:FF:000048">
    <property type="entry name" value="ATP-binding cassette sub-family B member 10, mitochondrial"/>
    <property type="match status" value="1"/>
</dbReference>
<dbReference type="InterPro" id="IPR003439">
    <property type="entry name" value="ABC_transporter-like_ATP-bd"/>
</dbReference>
<gene>
    <name evidence="15" type="ORF">BINO364_LOCUS12485</name>
</gene>
<dbReference type="SMART" id="SM00382">
    <property type="entry name" value="AAA"/>
    <property type="match status" value="1"/>
</dbReference>
<dbReference type="AlphaFoldDB" id="A0A8J9UYG7"/>
<dbReference type="GO" id="GO:0000062">
    <property type="term" value="F:fatty-acyl-CoA binding"/>
    <property type="evidence" value="ECO:0007669"/>
    <property type="project" value="InterPro"/>
</dbReference>
<evidence type="ECO:0000313" key="15">
    <source>
        <dbReference type="EMBL" id="CAH0727099.1"/>
    </source>
</evidence>
<dbReference type="PANTHER" id="PTHR43394">
    <property type="entry name" value="ATP-DEPENDENT PERMEASE MDL1, MITOCHONDRIAL"/>
    <property type="match status" value="1"/>
</dbReference>
<dbReference type="SUPFAM" id="SSF52540">
    <property type="entry name" value="P-loop containing nucleoside triphosphate hydrolases"/>
    <property type="match status" value="1"/>
</dbReference>
<dbReference type="Pfam" id="PF00005">
    <property type="entry name" value="ABC_tran"/>
    <property type="match status" value="1"/>
</dbReference>
<evidence type="ECO:0000259" key="14">
    <source>
        <dbReference type="PROSITE" id="PS51228"/>
    </source>
</evidence>
<evidence type="ECO:0000256" key="8">
    <source>
        <dbReference type="ARBA" id="ARBA00023128"/>
    </source>
</evidence>
<keyword evidence="2 10" id="KW-0812">Transmembrane</keyword>
<dbReference type="PROSITE" id="PS50893">
    <property type="entry name" value="ABC_TRANSPORTER_2"/>
    <property type="match status" value="1"/>
</dbReference>
<dbReference type="InterPro" id="IPR014352">
    <property type="entry name" value="FERM/acyl-CoA-bd_prot_sf"/>
</dbReference>
<feature type="domain" description="ABC transporter" evidence="12">
    <location>
        <begin position="842"/>
        <end position="1080"/>
    </location>
</feature>
<dbReference type="GO" id="GO:0090374">
    <property type="term" value="P:oligopeptide export from mitochondrion"/>
    <property type="evidence" value="ECO:0007669"/>
    <property type="project" value="TreeGrafter"/>
</dbReference>
<dbReference type="PROSITE" id="PS51228">
    <property type="entry name" value="ACB_2"/>
    <property type="match status" value="1"/>
</dbReference>
<evidence type="ECO:0000256" key="6">
    <source>
        <dbReference type="ARBA" id="ARBA00022946"/>
    </source>
</evidence>
<accession>A0A8J9UYG7</accession>
<dbReference type="FunFam" id="1.20.80.10:FF:000017">
    <property type="entry name" value="Golgi resident protein GCP60"/>
    <property type="match status" value="1"/>
</dbReference>
<dbReference type="CDD" id="cd18573">
    <property type="entry name" value="ABC_6TM_ABCB10_like"/>
    <property type="match status" value="1"/>
</dbReference>
<evidence type="ECO:0000256" key="5">
    <source>
        <dbReference type="ARBA" id="ARBA00022840"/>
    </source>
</evidence>
<dbReference type="PANTHER" id="PTHR43394:SF1">
    <property type="entry name" value="ATP-BINDING CASSETTE SUB-FAMILY B MEMBER 10, MITOCHONDRIAL"/>
    <property type="match status" value="1"/>
</dbReference>
<dbReference type="Pfam" id="PF13897">
    <property type="entry name" value="GOLD_2"/>
    <property type="match status" value="1"/>
</dbReference>
<evidence type="ECO:0000313" key="16">
    <source>
        <dbReference type="Proteomes" id="UP000838878"/>
    </source>
</evidence>
<evidence type="ECO:0000256" key="4">
    <source>
        <dbReference type="ARBA" id="ARBA00022792"/>
    </source>
</evidence>
<keyword evidence="6" id="KW-0809">Transit peptide</keyword>
<dbReference type="InterPro" id="IPR003593">
    <property type="entry name" value="AAA+_ATPase"/>
</dbReference>
<dbReference type="InterPro" id="IPR009038">
    <property type="entry name" value="GOLD_dom"/>
</dbReference>
<dbReference type="InterPro" id="IPR027417">
    <property type="entry name" value="P-loop_NTPase"/>
</dbReference>
<dbReference type="PROSITE" id="PS00211">
    <property type="entry name" value="ABC_TRANSPORTER_1"/>
    <property type="match status" value="1"/>
</dbReference>
<dbReference type="FunFam" id="3.40.50.300:FF:000218">
    <property type="entry name" value="Multidrug ABC transporter ATP-binding protein"/>
    <property type="match status" value="1"/>
</dbReference>
<feature type="transmembrane region" description="Helical" evidence="10">
    <location>
        <begin position="785"/>
        <end position="806"/>
    </location>
</feature>
<dbReference type="InterPro" id="IPR017871">
    <property type="entry name" value="ABC_transporter-like_CS"/>
</dbReference>
<keyword evidence="16" id="KW-1185">Reference proteome</keyword>
<dbReference type="Gene3D" id="1.20.1560.10">
    <property type="entry name" value="ABC transporter type 1, transmembrane domain"/>
    <property type="match status" value="1"/>
</dbReference>
<dbReference type="InterPro" id="IPR039421">
    <property type="entry name" value="Type_1_exporter"/>
</dbReference>
<keyword evidence="5" id="KW-0067">ATP-binding</keyword>
<feature type="transmembrane region" description="Helical" evidence="10">
    <location>
        <begin position="744"/>
        <end position="765"/>
    </location>
</feature>
<protein>
    <submittedName>
        <fullName evidence="15">Uncharacterized protein</fullName>
    </submittedName>
</protein>
<dbReference type="Gene3D" id="2.60.120.680">
    <property type="entry name" value="GOLD domain"/>
    <property type="match status" value="1"/>
</dbReference>
<dbReference type="Gene3D" id="3.40.50.300">
    <property type="entry name" value="P-loop containing nucleotide triphosphate hydrolases"/>
    <property type="match status" value="1"/>
</dbReference>
<dbReference type="SUPFAM" id="SSF90123">
    <property type="entry name" value="ABC transporter transmembrane region"/>
    <property type="match status" value="1"/>
</dbReference>
<feature type="domain" description="ABC transmembrane type-1" evidence="13">
    <location>
        <begin position="521"/>
        <end position="808"/>
    </location>
</feature>
<feature type="non-terminal residue" evidence="15">
    <location>
        <position position="1098"/>
    </location>
</feature>
<dbReference type="GO" id="GO:0005743">
    <property type="term" value="C:mitochondrial inner membrane"/>
    <property type="evidence" value="ECO:0007669"/>
    <property type="project" value="TreeGrafter"/>
</dbReference>
<dbReference type="PROSITE" id="PS50866">
    <property type="entry name" value="GOLD"/>
    <property type="match status" value="1"/>
</dbReference>
<evidence type="ECO:0000256" key="1">
    <source>
        <dbReference type="ARBA" id="ARBA00004141"/>
    </source>
</evidence>
<keyword evidence="4" id="KW-0999">Mitochondrion inner membrane</keyword>
<dbReference type="SUPFAM" id="SSF47027">
    <property type="entry name" value="Acyl-CoA binding protein"/>
    <property type="match status" value="1"/>
</dbReference>
<dbReference type="InterPro" id="IPR035984">
    <property type="entry name" value="Acyl-CoA-binding_sf"/>
</dbReference>
<evidence type="ECO:0000256" key="7">
    <source>
        <dbReference type="ARBA" id="ARBA00022989"/>
    </source>
</evidence>
<name>A0A8J9UYG7_9NEOP</name>
<feature type="transmembrane region" description="Helical" evidence="10">
    <location>
        <begin position="518"/>
        <end position="545"/>
    </location>
</feature>
<reference evidence="15" key="1">
    <citation type="submission" date="2021-12" db="EMBL/GenBank/DDBJ databases">
        <authorList>
            <person name="Martin H S."/>
        </authorList>
    </citation>
    <scope>NUCLEOTIDE SEQUENCE</scope>
</reference>
<dbReference type="InterPro" id="IPR036598">
    <property type="entry name" value="GOLD_dom_sf"/>
</dbReference>
<dbReference type="InterPro" id="IPR011527">
    <property type="entry name" value="ABC1_TM_dom"/>
</dbReference>
<evidence type="ECO:0000259" key="11">
    <source>
        <dbReference type="PROSITE" id="PS50866"/>
    </source>
</evidence>
<organism evidence="15 16">
    <name type="scientific">Brenthis ino</name>
    <name type="common">lesser marbled fritillary</name>
    <dbReference type="NCBI Taxonomy" id="405034"/>
    <lineage>
        <taxon>Eukaryota</taxon>
        <taxon>Metazoa</taxon>
        <taxon>Ecdysozoa</taxon>
        <taxon>Arthropoda</taxon>
        <taxon>Hexapoda</taxon>
        <taxon>Insecta</taxon>
        <taxon>Pterygota</taxon>
        <taxon>Neoptera</taxon>
        <taxon>Endopterygota</taxon>
        <taxon>Lepidoptera</taxon>
        <taxon>Glossata</taxon>
        <taxon>Ditrysia</taxon>
        <taxon>Papilionoidea</taxon>
        <taxon>Nymphalidae</taxon>
        <taxon>Heliconiinae</taxon>
        <taxon>Argynnini</taxon>
        <taxon>Brenthis</taxon>
    </lineage>
</organism>